<dbReference type="GO" id="GO:0070095">
    <property type="term" value="F:fructose-6-phosphate binding"/>
    <property type="evidence" value="ECO:0007669"/>
    <property type="project" value="TreeGrafter"/>
</dbReference>
<dbReference type="Proteomes" id="UP000694523">
    <property type="component" value="Unplaced"/>
</dbReference>
<dbReference type="InterPro" id="IPR015912">
    <property type="entry name" value="Phosphofructokinase_CS"/>
</dbReference>
<dbReference type="GO" id="GO:0048029">
    <property type="term" value="F:monosaccharide binding"/>
    <property type="evidence" value="ECO:0007669"/>
    <property type="project" value="TreeGrafter"/>
</dbReference>
<feature type="binding site" evidence="16">
    <location>
        <position position="659"/>
    </location>
    <ligand>
        <name>beta-D-fructose 2,6-bisphosphate</name>
        <dbReference type="ChEBI" id="CHEBI:58579"/>
        <note>allosteric activator; ligand shared between dimeric partners</note>
    </ligand>
</feature>
<dbReference type="GO" id="GO:0061621">
    <property type="term" value="P:canonical glycolysis"/>
    <property type="evidence" value="ECO:0007669"/>
    <property type="project" value="TreeGrafter"/>
</dbReference>
<protein>
    <recommendedName>
        <fullName evidence="16">ATP-dependent 6-phosphofructokinase</fullName>
        <shortName evidence="16">ATP-PFK</shortName>
        <shortName evidence="16">Phosphofructokinase</shortName>
        <ecNumber evidence="16">2.7.1.11</ecNumber>
    </recommendedName>
    <alternativeName>
        <fullName evidence="16">Phosphohexokinase</fullName>
    </alternativeName>
</protein>
<feature type="binding site" evidence="16">
    <location>
        <position position="28"/>
    </location>
    <ligand>
        <name>ATP</name>
        <dbReference type="ChEBI" id="CHEBI:30616"/>
    </ligand>
</feature>
<feature type="binding site" evidence="16">
    <location>
        <position position="570"/>
    </location>
    <ligand>
        <name>beta-D-fructose 2,6-bisphosphate</name>
        <dbReference type="ChEBI" id="CHEBI:58579"/>
        <note>allosteric activator; ligand shared between dimeric partners</note>
    </ligand>
</feature>
<keyword evidence="13 16" id="KW-0324">Glycolysis</keyword>
<keyword evidence="3 16" id="KW-0963">Cytoplasm</keyword>
<dbReference type="GO" id="GO:0005945">
    <property type="term" value="C:6-phosphofructokinase complex"/>
    <property type="evidence" value="ECO:0007669"/>
    <property type="project" value="TreeGrafter"/>
</dbReference>
<dbReference type="UniPathway" id="UPA00109">
    <property type="reaction ID" value="UER00182"/>
</dbReference>
<comment type="subunit">
    <text evidence="16">Homo- and heterotetramers.</text>
</comment>
<dbReference type="FunFam" id="3.40.50.450:FF:000043">
    <property type="entry name" value="ATP-dependent 6-phosphofructokinase, platelet type"/>
    <property type="match status" value="1"/>
</dbReference>
<feature type="active site" description="Proton acceptor" evidence="16">
    <location>
        <position position="169"/>
    </location>
</feature>
<dbReference type="GO" id="GO:0046872">
    <property type="term" value="F:metal ion binding"/>
    <property type="evidence" value="ECO:0007669"/>
    <property type="project" value="UniProtKB-KW"/>
</dbReference>
<feature type="region of interest" description="C-terminal regulatory PFK domain 2" evidence="16">
    <location>
        <begin position="406"/>
        <end position="788"/>
    </location>
</feature>
<dbReference type="InterPro" id="IPR022953">
    <property type="entry name" value="ATP_PFK"/>
</dbReference>
<feature type="binding site" description="in other chain" evidence="16">
    <location>
        <position position="633"/>
    </location>
    <ligand>
        <name>beta-D-fructose 2,6-bisphosphate</name>
        <dbReference type="ChEBI" id="CHEBI:58579"/>
        <note>allosteric activator; ligand shared between dimeric partners</note>
    </ligand>
</feature>
<keyword evidence="12" id="KW-0007">Acetylation</keyword>
<dbReference type="InterPro" id="IPR041914">
    <property type="entry name" value="PFK_vert-type"/>
</dbReference>
<comment type="caution">
    <text evidence="16">Lacks conserved residue(s) required for the propagation of feature annotation.</text>
</comment>
<dbReference type="GO" id="GO:0042802">
    <property type="term" value="F:identical protein binding"/>
    <property type="evidence" value="ECO:0007669"/>
    <property type="project" value="TreeGrafter"/>
</dbReference>
<evidence type="ECO:0000256" key="11">
    <source>
        <dbReference type="ARBA" id="ARBA00022842"/>
    </source>
</evidence>
<comment type="pathway">
    <text evidence="2 16 17">Carbohydrate degradation; glycolysis; D-glyceraldehyde 3-phosphate and glycerone phosphate from D-glucose: step 3/4.</text>
</comment>
<reference evidence="19" key="1">
    <citation type="submission" date="2025-08" db="UniProtKB">
        <authorList>
            <consortium name="Ensembl"/>
        </authorList>
    </citation>
    <scope>IDENTIFICATION</scope>
</reference>
<feature type="binding site" description="in other chain" evidence="16">
    <location>
        <begin position="577"/>
        <end position="579"/>
    </location>
    <ligand>
        <name>beta-D-fructose 2,6-bisphosphate</name>
        <dbReference type="ChEBI" id="CHEBI:58579"/>
        <note>allosteric activator; ligand shared between dimeric partners</note>
    </ligand>
</feature>
<dbReference type="FunFam" id="3.40.50.460:FF:000001">
    <property type="entry name" value="ATP-dependent 6-phosphofructokinase"/>
    <property type="match status" value="1"/>
</dbReference>
<dbReference type="PIRSF" id="PIRSF000533">
    <property type="entry name" value="ATP_PFK_euk"/>
    <property type="match status" value="1"/>
</dbReference>
<comment type="similarity">
    <text evidence="17">Belongs to the phosphofructokinase type A (PFKA) family. ATP-dependent PFK group I subfamily. Eukaryotic two domain clade "E" sub-subfamily.</text>
</comment>
<evidence type="ECO:0000256" key="10">
    <source>
        <dbReference type="ARBA" id="ARBA00022840"/>
    </source>
</evidence>
<comment type="subcellular location">
    <subcellularLocation>
        <location evidence="16">Cytoplasm</location>
    </subcellularLocation>
</comment>
<dbReference type="PANTHER" id="PTHR13697:SF5">
    <property type="entry name" value="ATP-DEPENDENT 6-PHOSPHOFRUCTOKINASE, PLATELET TYPE"/>
    <property type="match status" value="1"/>
</dbReference>
<dbReference type="InterPro" id="IPR000023">
    <property type="entry name" value="Phosphofructokinase_dom"/>
</dbReference>
<evidence type="ECO:0000256" key="6">
    <source>
        <dbReference type="ARBA" id="ARBA00022679"/>
    </source>
</evidence>
<evidence type="ECO:0000256" key="15">
    <source>
        <dbReference type="ARBA" id="ARBA00048070"/>
    </source>
</evidence>
<reference evidence="19" key="2">
    <citation type="submission" date="2025-09" db="UniProtKB">
        <authorList>
            <consortium name="Ensembl"/>
        </authorList>
    </citation>
    <scope>IDENTIFICATION</scope>
</reference>
<dbReference type="PRINTS" id="PR00476">
    <property type="entry name" value="PHFRCTKINASE"/>
</dbReference>
<proteinExistence type="inferred from homology"/>
<dbReference type="InterPro" id="IPR035966">
    <property type="entry name" value="PKF_sf"/>
</dbReference>
<evidence type="ECO:0000256" key="3">
    <source>
        <dbReference type="ARBA" id="ARBA00022490"/>
    </source>
</evidence>
<evidence type="ECO:0000259" key="18">
    <source>
        <dbReference type="Pfam" id="PF00365"/>
    </source>
</evidence>
<feature type="binding site" description="in other chain" evidence="16">
    <location>
        <position position="475"/>
    </location>
    <ligand>
        <name>beta-D-fructose 2,6-bisphosphate</name>
        <dbReference type="ChEBI" id="CHEBI:58579"/>
        <note>allosteric activator; ligand shared between dimeric partners</note>
    </ligand>
</feature>
<dbReference type="Gene3D" id="3.40.50.460">
    <property type="entry name" value="Phosphofructokinase domain"/>
    <property type="match status" value="2"/>
</dbReference>
<dbReference type="InterPro" id="IPR009161">
    <property type="entry name" value="6-Pfructokinase_euk"/>
</dbReference>
<dbReference type="GO" id="GO:0006002">
    <property type="term" value="P:fructose 6-phosphate metabolic process"/>
    <property type="evidence" value="ECO:0007669"/>
    <property type="project" value="InterPro"/>
</dbReference>
<dbReference type="Gene3D" id="3.40.50.450">
    <property type="match status" value="2"/>
</dbReference>
<keyword evidence="11 16" id="KW-0460">Magnesium</keyword>
<dbReference type="PROSITE" id="PS00433">
    <property type="entry name" value="PHOSPHOFRUCTOKINASE"/>
    <property type="match status" value="2"/>
</dbReference>
<feature type="binding site" description="in other chain" evidence="16">
    <location>
        <begin position="211"/>
        <end position="213"/>
    </location>
    <ligand>
        <name>substrate</name>
        <note>ligand shared between dimeric partners</note>
    </ligand>
</feature>
<evidence type="ECO:0000256" key="7">
    <source>
        <dbReference type="ARBA" id="ARBA00022723"/>
    </source>
</evidence>
<dbReference type="SUPFAM" id="SSF53784">
    <property type="entry name" value="Phosphofructokinase"/>
    <property type="match status" value="2"/>
</dbReference>
<feature type="binding site" evidence="16">
    <location>
        <begin position="91"/>
        <end position="92"/>
    </location>
    <ligand>
        <name>ATP</name>
        <dbReference type="ChEBI" id="CHEBI:30616"/>
    </ligand>
</feature>
<evidence type="ECO:0000313" key="19">
    <source>
        <dbReference type="Ensembl" id="ENSNMLP00000039894.1"/>
    </source>
</evidence>
<evidence type="ECO:0000256" key="1">
    <source>
        <dbReference type="ARBA" id="ARBA00001946"/>
    </source>
</evidence>
<evidence type="ECO:0000313" key="20">
    <source>
        <dbReference type="Proteomes" id="UP000694523"/>
    </source>
</evidence>
<dbReference type="NCBIfam" id="TIGR02478">
    <property type="entry name" value="6PF1K_euk"/>
    <property type="match status" value="1"/>
</dbReference>
<comment type="activity regulation">
    <text evidence="16">Allosterically activated by ADP, AMP, or fructose 2,6-bisphosphate, and allosterically inhibited by ATP or citrate.</text>
</comment>
<feature type="binding site" description="in other chain" evidence="16">
    <location>
        <begin position="532"/>
        <end position="536"/>
    </location>
    <ligand>
        <name>beta-D-fructose 2,6-bisphosphate</name>
        <dbReference type="ChEBI" id="CHEBI:58579"/>
        <note>allosteric activator; ligand shared between dimeric partners</note>
    </ligand>
</feature>
<evidence type="ECO:0000256" key="17">
    <source>
        <dbReference type="PIRNR" id="PIRNR000533"/>
    </source>
</evidence>
<organism evidence="19 20">
    <name type="scientific">Neogobius melanostomus</name>
    <name type="common">round goby</name>
    <dbReference type="NCBI Taxonomy" id="47308"/>
    <lineage>
        <taxon>Eukaryota</taxon>
        <taxon>Metazoa</taxon>
        <taxon>Chordata</taxon>
        <taxon>Craniata</taxon>
        <taxon>Vertebrata</taxon>
        <taxon>Euteleostomi</taxon>
        <taxon>Actinopterygii</taxon>
        <taxon>Neopterygii</taxon>
        <taxon>Teleostei</taxon>
        <taxon>Neoteleostei</taxon>
        <taxon>Acanthomorphata</taxon>
        <taxon>Gobiaria</taxon>
        <taxon>Gobiiformes</taxon>
        <taxon>Gobioidei</taxon>
        <taxon>Gobiidae</taxon>
        <taxon>Benthophilinae</taxon>
        <taxon>Neogobiini</taxon>
        <taxon>Neogobius</taxon>
    </lineage>
</organism>
<evidence type="ECO:0000256" key="5">
    <source>
        <dbReference type="ARBA" id="ARBA00022553"/>
    </source>
</evidence>
<feature type="binding site" evidence="16">
    <location>
        <position position="295"/>
    </location>
    <ligand>
        <name>substrate</name>
        <note>ligand shared between dimeric partners</note>
    </ligand>
</feature>
<evidence type="ECO:0000256" key="8">
    <source>
        <dbReference type="ARBA" id="ARBA00022741"/>
    </source>
</evidence>
<feature type="region of interest" description="N-terminal catalytic PFK domain 1" evidence="16">
    <location>
        <begin position="1"/>
        <end position="393"/>
    </location>
</feature>
<dbReference type="PANTHER" id="PTHR13697">
    <property type="entry name" value="PHOSPHOFRUCTOKINASE"/>
    <property type="match status" value="1"/>
</dbReference>
<name>A0A8C6UVI3_9GOBI</name>
<feature type="binding site" evidence="16">
    <location>
        <position position="204"/>
    </location>
    <ligand>
        <name>substrate</name>
        <note>ligand shared between dimeric partners</note>
    </ligand>
</feature>
<comment type="cofactor">
    <cofactor evidence="1 16">
        <name>Mg(2+)</name>
        <dbReference type="ChEBI" id="CHEBI:18420"/>
    </cofactor>
</comment>
<keyword evidence="20" id="KW-1185">Reference proteome</keyword>
<dbReference type="GO" id="GO:0005524">
    <property type="term" value="F:ATP binding"/>
    <property type="evidence" value="ECO:0007669"/>
    <property type="project" value="UniProtKB-KW"/>
</dbReference>
<dbReference type="CDD" id="cd00764">
    <property type="entry name" value="Eukaryotic_PFK"/>
    <property type="match status" value="1"/>
</dbReference>
<keyword evidence="10 16" id="KW-0067">ATP-binding</keyword>
<dbReference type="Pfam" id="PF00365">
    <property type="entry name" value="PFK"/>
    <property type="match status" value="2"/>
</dbReference>
<feature type="binding site" description="in other chain" evidence="16">
    <location>
        <position position="739"/>
    </location>
    <ligand>
        <name>beta-D-fructose 2,6-bisphosphate</name>
        <dbReference type="ChEBI" id="CHEBI:58579"/>
        <note>allosteric activator; ligand shared between dimeric partners</note>
    </ligand>
</feature>
<dbReference type="HAMAP" id="MF_03184">
    <property type="entry name" value="Phosphofructokinase_I_E"/>
    <property type="match status" value="1"/>
</dbReference>
<dbReference type="FunFam" id="3.40.50.460:FF:000003">
    <property type="entry name" value="ATP-dependent 6-phosphofructokinase"/>
    <property type="match status" value="1"/>
</dbReference>
<dbReference type="EC" id="2.7.1.11" evidence="16"/>
<keyword evidence="14" id="KW-0325">Glycoprotein</keyword>
<feature type="domain" description="Phosphofructokinase" evidence="18">
    <location>
        <begin position="406"/>
        <end position="691"/>
    </location>
</feature>
<evidence type="ECO:0000256" key="2">
    <source>
        <dbReference type="ARBA" id="ARBA00004679"/>
    </source>
</evidence>
<keyword evidence="5" id="KW-0597">Phosphoprotein</keyword>
<keyword evidence="4 16" id="KW-0021">Allosteric enzyme</keyword>
<keyword evidence="9 16" id="KW-0418">Kinase</keyword>
<feature type="binding site" evidence="16">
    <location>
        <begin position="121"/>
        <end position="124"/>
    </location>
    <ligand>
        <name>ATP</name>
        <dbReference type="ChEBI" id="CHEBI:30616"/>
    </ligand>
</feature>
<evidence type="ECO:0000256" key="14">
    <source>
        <dbReference type="ARBA" id="ARBA00023180"/>
    </source>
</evidence>
<feature type="binding site" evidence="16">
    <location>
        <position position="122"/>
    </location>
    <ligand>
        <name>Mg(2+)</name>
        <dbReference type="ChEBI" id="CHEBI:18420"/>
        <note>catalytic</note>
    </ligand>
</feature>
<dbReference type="GO" id="GO:0003872">
    <property type="term" value="F:6-phosphofructokinase activity"/>
    <property type="evidence" value="ECO:0007669"/>
    <property type="project" value="UniProtKB-UniRule"/>
</dbReference>
<dbReference type="GO" id="GO:0016208">
    <property type="term" value="F:AMP binding"/>
    <property type="evidence" value="ECO:0007669"/>
    <property type="project" value="TreeGrafter"/>
</dbReference>
<keyword evidence="8 16" id="KW-0547">Nucleotide-binding</keyword>
<evidence type="ECO:0000256" key="12">
    <source>
        <dbReference type="ARBA" id="ARBA00022990"/>
    </source>
</evidence>
<feature type="binding site" description="in other chain" evidence="16">
    <location>
        <position position="267"/>
    </location>
    <ligand>
        <name>substrate</name>
        <note>ligand shared between dimeric partners</note>
    </ligand>
</feature>
<feature type="binding site" description="in other chain" evidence="16">
    <location>
        <begin position="301"/>
        <end position="304"/>
    </location>
    <ligand>
        <name>substrate</name>
        <note>ligand shared between dimeric partners</note>
    </ligand>
</feature>
<keyword evidence="7 16" id="KW-0479">Metal-binding</keyword>
<dbReference type="GO" id="GO:0030388">
    <property type="term" value="P:fructose 1,6-bisphosphate metabolic process"/>
    <property type="evidence" value="ECO:0007669"/>
    <property type="project" value="TreeGrafter"/>
</dbReference>
<dbReference type="FunFam" id="3.40.50.450:FF:000064">
    <property type="entry name" value="Phosphofructokinase, platelet b"/>
    <property type="match status" value="1"/>
</dbReference>
<dbReference type="Ensembl" id="ENSNMLT00000044394.1">
    <property type="protein sequence ID" value="ENSNMLP00000039894.1"/>
    <property type="gene ID" value="ENSNMLG00000014592.1"/>
</dbReference>
<dbReference type="AlphaFoldDB" id="A0A8C6UVI3"/>
<accession>A0A8C6UVI3</accession>
<sequence length="788" mass="86347">MAQPDSKKIFFENLSGAGKAIAVLTSGGDAQGMNAAVRAVVRMGIYVGAKVYFIHEGYQGMVDGGDNIEEATWESVSSMLQIGGTVIGSARCKEFRTHEGRLKAALNLVQHGITNLCVIGGDGSLTGANLFREEWSGLLTELVEQGAIEEESVQKYSALHIVGMVGSIDNDFCGTDMTIGTDSALHRIIEVVDAIMTTAQSHQRTFVLEVMGRHCGYLALVSALACGADWVLIPEMPPEDGWEDKMCQKLFANRAGMKRLNIIIIAEGAIDQNNRPITTDYVKDLVVKNLGFDTRVTILGHVQRGGTPSAFDRILASRMGVEAVLALLETTANTPACVVSLSGNQSVRLPLMECVQMTQAVQKAMDEKRFEDAVKLRGRSFQNNLRTYKLLAHRKPESDLPVSNFNVAVLNVGAPAAGMNAAVRSAVRVGISQGHKMFAVSDGFEGFSKGQIKEVKWSDVGGWTGQGGSLLGTKRTLPAKYVEKIAEQMKKHNINALLVVGGFEALESLLQLYDARRSFEEFCIPMCILPATISNNVPGTDLSIGADTALNAIVETCDRIKQSASGTKRRVFIIETMGGYCGYLASVGGLASGADAVYIYEEPFDIRDLQANVEHLTEKMKTSIQRGLVLRNENSNDNYTTDFIYQLYSEEGKGVFDCRKNVLGHMQQGGAPSPFDRNFGTKISAKAMQWITNKLQETFRQGRVFANTEDTCCLLGMRRRALVFQPVVQLKDETDFVHRIPKEQWWLKLRPLMKILAKYKTSYDVSDYGILEHVVGSRPKELDAAVAM</sequence>
<dbReference type="GO" id="GO:0016020">
    <property type="term" value="C:membrane"/>
    <property type="evidence" value="ECO:0007669"/>
    <property type="project" value="TreeGrafter"/>
</dbReference>
<evidence type="ECO:0000256" key="4">
    <source>
        <dbReference type="ARBA" id="ARBA00022533"/>
    </source>
</evidence>
<feature type="binding site" description="in other chain" evidence="16">
    <location>
        <begin position="665"/>
        <end position="668"/>
    </location>
    <ligand>
        <name>beta-D-fructose 2,6-bisphosphate</name>
        <dbReference type="ChEBI" id="CHEBI:58579"/>
        <note>allosteric activator; ligand shared between dimeric partners</note>
    </ligand>
</feature>
<evidence type="ECO:0000256" key="16">
    <source>
        <dbReference type="HAMAP-Rule" id="MF_03184"/>
    </source>
</evidence>
<comment type="similarity">
    <text evidence="16">Belongs to the phosphofructokinase type A (PFKA) family. ATP-dependent PFK group I subfamily. Eukaryotic two domain clade 'E' sub-subfamily.</text>
</comment>
<evidence type="ECO:0000256" key="13">
    <source>
        <dbReference type="ARBA" id="ARBA00023152"/>
    </source>
</evidence>
<comment type="function">
    <text evidence="16">Catalyzes the phosphorylation of D-fructose 6-phosphate to fructose 1,6-bisphosphate by ATP, the first committing step of glycolysis.</text>
</comment>
<feature type="domain" description="Phosphofructokinase" evidence="18">
    <location>
        <begin position="21"/>
        <end position="326"/>
    </location>
</feature>
<feature type="binding site" description="in other chain" evidence="16">
    <location>
        <begin position="167"/>
        <end position="169"/>
    </location>
    <ligand>
        <name>substrate</name>
        <note>ligand shared between dimeric partners</note>
    </ligand>
</feature>
<comment type="catalytic activity">
    <reaction evidence="15 16 17">
        <text>beta-D-fructose 6-phosphate + ATP = beta-D-fructose 1,6-bisphosphate + ADP + H(+)</text>
        <dbReference type="Rhea" id="RHEA:16109"/>
        <dbReference type="ChEBI" id="CHEBI:15378"/>
        <dbReference type="ChEBI" id="CHEBI:30616"/>
        <dbReference type="ChEBI" id="CHEBI:32966"/>
        <dbReference type="ChEBI" id="CHEBI:57634"/>
        <dbReference type="ChEBI" id="CHEBI:456216"/>
        <dbReference type="EC" id="2.7.1.11"/>
    </reaction>
</comment>
<keyword evidence="6 16" id="KW-0808">Transferase</keyword>
<evidence type="ECO:0000256" key="9">
    <source>
        <dbReference type="ARBA" id="ARBA00022777"/>
    </source>
</evidence>